<dbReference type="Proteomes" id="UP001152651">
    <property type="component" value="Unassembled WGS sequence"/>
</dbReference>
<sequence>MIKSKAFSMNTLYTDSQTMLPLRAAIFLNSLTSVEN</sequence>
<gene>
    <name evidence="1" type="ORF">FBBNIHIM_05540</name>
</gene>
<evidence type="ECO:0000313" key="1">
    <source>
        <dbReference type="EMBL" id="CAH6636277.1"/>
    </source>
</evidence>
<accession>A0ABM9F671</accession>
<reference evidence="1" key="1">
    <citation type="submission" date="2022-05" db="EMBL/GenBank/DDBJ databases">
        <authorList>
            <person name="Blom J."/>
        </authorList>
    </citation>
    <scope>NUCLEOTIDE SEQUENCE</scope>
    <source>
        <strain evidence="1">Type strain: CPO20170097</strain>
    </source>
</reference>
<evidence type="ECO:0000313" key="2">
    <source>
        <dbReference type="Proteomes" id="UP001152651"/>
    </source>
</evidence>
<keyword evidence="2" id="KW-1185">Reference proteome</keyword>
<proteinExistence type="predicted"/>
<comment type="caution">
    <text evidence="1">The sequence shown here is derived from an EMBL/GenBank/DDBJ whole genome shotgun (WGS) entry which is preliminary data.</text>
</comment>
<name>A0ABM9F671_9ENTR</name>
<protein>
    <submittedName>
        <fullName evidence="1">Uncharacterized protein</fullName>
    </submittedName>
</protein>
<dbReference type="EMBL" id="CALSBS010000003">
    <property type="protein sequence ID" value="CAH6636277.1"/>
    <property type="molecule type" value="Genomic_DNA"/>
</dbReference>
<organism evidence="1 2">
    <name type="scientific">Pseudocitrobacter vendiensis</name>
    <dbReference type="NCBI Taxonomy" id="2488306"/>
    <lineage>
        <taxon>Bacteria</taxon>
        <taxon>Pseudomonadati</taxon>
        <taxon>Pseudomonadota</taxon>
        <taxon>Gammaproteobacteria</taxon>
        <taxon>Enterobacterales</taxon>
        <taxon>Enterobacteriaceae</taxon>
        <taxon>Pseudocitrobacter</taxon>
    </lineage>
</organism>